<dbReference type="CDD" id="cd00371">
    <property type="entry name" value="HMA"/>
    <property type="match status" value="1"/>
</dbReference>
<dbReference type="Gene3D" id="3.30.70.100">
    <property type="match status" value="1"/>
</dbReference>
<accession>A0A7X2TEM4</accession>
<name>A0A7X2TEM4_9CLOT</name>
<dbReference type="Pfam" id="PF00403">
    <property type="entry name" value="HMA"/>
    <property type="match status" value="1"/>
</dbReference>
<feature type="domain" description="HMA" evidence="1">
    <location>
        <begin position="9"/>
        <end position="59"/>
    </location>
</feature>
<protein>
    <submittedName>
        <fullName evidence="2">Heavy-metal-associated domain-containing protein</fullName>
    </submittedName>
</protein>
<evidence type="ECO:0000313" key="2">
    <source>
        <dbReference type="EMBL" id="MSS38378.1"/>
    </source>
</evidence>
<dbReference type="RefSeq" id="WP_154473807.1">
    <property type="nucleotide sequence ID" value="NZ_VUMD01000023.1"/>
</dbReference>
<dbReference type="GO" id="GO:0046872">
    <property type="term" value="F:metal ion binding"/>
    <property type="evidence" value="ECO:0007669"/>
    <property type="project" value="InterPro"/>
</dbReference>
<dbReference type="InterPro" id="IPR006121">
    <property type="entry name" value="HMA_dom"/>
</dbReference>
<keyword evidence="3" id="KW-1185">Reference proteome</keyword>
<organism evidence="2 3">
    <name type="scientific">Clostridium porci</name>
    <dbReference type="NCBI Taxonomy" id="2605778"/>
    <lineage>
        <taxon>Bacteria</taxon>
        <taxon>Bacillati</taxon>
        <taxon>Bacillota</taxon>
        <taxon>Clostridia</taxon>
        <taxon>Eubacteriales</taxon>
        <taxon>Clostridiaceae</taxon>
        <taxon>Clostridium</taxon>
    </lineage>
</organism>
<dbReference type="SUPFAM" id="SSF55008">
    <property type="entry name" value="HMA, heavy metal-associated domain"/>
    <property type="match status" value="1"/>
</dbReference>
<gene>
    <name evidence="2" type="ORF">FYJ39_18025</name>
</gene>
<sequence length="64" mass="6748">MKIFKCGEIMCEGCVNRIKKALDAAGIQNIVDLSAKTVTIEGSASCEAKALEILEDLGFSAVEA</sequence>
<evidence type="ECO:0000259" key="1">
    <source>
        <dbReference type="Pfam" id="PF00403"/>
    </source>
</evidence>
<comment type="caution">
    <text evidence="2">The sequence shown here is derived from an EMBL/GenBank/DDBJ whole genome shotgun (WGS) entry which is preliminary data.</text>
</comment>
<dbReference type="InterPro" id="IPR036163">
    <property type="entry name" value="HMA_dom_sf"/>
</dbReference>
<evidence type="ECO:0000313" key="3">
    <source>
        <dbReference type="Proteomes" id="UP000429958"/>
    </source>
</evidence>
<dbReference type="EMBL" id="VUMD01000023">
    <property type="protein sequence ID" value="MSS38378.1"/>
    <property type="molecule type" value="Genomic_DNA"/>
</dbReference>
<proteinExistence type="predicted"/>
<dbReference type="Proteomes" id="UP000429958">
    <property type="component" value="Unassembled WGS sequence"/>
</dbReference>
<dbReference type="AlphaFoldDB" id="A0A7X2TEM4"/>
<reference evidence="2 3" key="1">
    <citation type="submission" date="2019-08" db="EMBL/GenBank/DDBJ databases">
        <title>In-depth cultivation of the pig gut microbiome towards novel bacterial diversity and tailored functional studies.</title>
        <authorList>
            <person name="Wylensek D."/>
            <person name="Hitch T.C.A."/>
            <person name="Clavel T."/>
        </authorList>
    </citation>
    <scope>NUCLEOTIDE SEQUENCE [LARGE SCALE GENOMIC DNA]</scope>
    <source>
        <strain evidence="2 3">WCA-389-WT-23D1</strain>
    </source>
</reference>